<comment type="similarity">
    <text evidence="1">Belongs to the CWC26 family.</text>
</comment>
<evidence type="ECO:0000256" key="1">
    <source>
        <dbReference type="ARBA" id="ARBA00011069"/>
    </source>
</evidence>
<dbReference type="OrthoDB" id="6022at2759"/>
<evidence type="ECO:0000256" key="3">
    <source>
        <dbReference type="SAM" id="MobiDB-lite"/>
    </source>
</evidence>
<dbReference type="RefSeq" id="XP_025344676.1">
    <property type="nucleotide sequence ID" value="XM_025487660.1"/>
</dbReference>
<comment type="caution">
    <text evidence="4">The sequence shown here is derived from an EMBL/GenBank/DDBJ whole genome shotgun (WGS) entry which is preliminary data.</text>
</comment>
<feature type="compositionally biased region" description="Basic and acidic residues" evidence="3">
    <location>
        <begin position="63"/>
        <end position="75"/>
    </location>
</feature>
<evidence type="ECO:0000313" key="4">
    <source>
        <dbReference type="EMBL" id="PVH23736.1"/>
    </source>
</evidence>
<dbReference type="InterPro" id="IPR018609">
    <property type="entry name" value="Bud13"/>
</dbReference>
<dbReference type="GO" id="GO:0003723">
    <property type="term" value="F:RNA binding"/>
    <property type="evidence" value="ECO:0007669"/>
    <property type="project" value="TreeGrafter"/>
</dbReference>
<name>A0A2V1B1I1_9ASCO</name>
<proteinExistence type="inferred from homology"/>
<dbReference type="GO" id="GO:0000398">
    <property type="term" value="P:mRNA splicing, via spliceosome"/>
    <property type="evidence" value="ECO:0007669"/>
    <property type="project" value="TreeGrafter"/>
</dbReference>
<dbReference type="Pfam" id="PF09736">
    <property type="entry name" value="Bud13"/>
    <property type="match status" value="1"/>
</dbReference>
<dbReference type="STRING" id="45357.A0A2V1B1I1"/>
<dbReference type="EMBL" id="PKFO01000011">
    <property type="protein sequence ID" value="PVH23736.1"/>
    <property type="molecule type" value="Genomic_DNA"/>
</dbReference>
<dbReference type="Proteomes" id="UP000244309">
    <property type="component" value="Unassembled WGS sequence"/>
</dbReference>
<feature type="region of interest" description="Disordered" evidence="3">
    <location>
        <begin position="1"/>
        <end position="107"/>
    </location>
</feature>
<dbReference type="InterPro" id="IPR051112">
    <property type="entry name" value="CWC26_splicing_factor"/>
</dbReference>
<feature type="region of interest" description="Disordered" evidence="3">
    <location>
        <begin position="125"/>
        <end position="150"/>
    </location>
</feature>
<dbReference type="GO" id="GO:0005684">
    <property type="term" value="C:U2-type spliceosomal complex"/>
    <property type="evidence" value="ECO:0007669"/>
    <property type="project" value="TreeGrafter"/>
</dbReference>
<dbReference type="AlphaFoldDB" id="A0A2V1B1I1"/>
<gene>
    <name evidence="4" type="ORF">CXQ85_004029</name>
</gene>
<dbReference type="GeneID" id="37009359"/>
<feature type="compositionally biased region" description="Basic and acidic residues" evidence="3">
    <location>
        <begin position="125"/>
        <end position="140"/>
    </location>
</feature>
<evidence type="ECO:0000256" key="2">
    <source>
        <dbReference type="ARBA" id="ARBA00020644"/>
    </source>
</evidence>
<reference evidence="4 5" key="1">
    <citation type="submission" date="2017-12" db="EMBL/GenBank/DDBJ databases">
        <title>Genome Sequence of a Multidrug-Resistant Candida haemulonii Isolate from a Patient with Chronic Leg Ulcers in Israel.</title>
        <authorList>
            <person name="Chow N.A."/>
            <person name="Gade L."/>
            <person name="Batra D."/>
            <person name="Rowe L.A."/>
            <person name="Ben-Ami R."/>
            <person name="Loparev V.N."/>
            <person name="Litvintseva A.P."/>
        </authorList>
    </citation>
    <scope>NUCLEOTIDE SEQUENCE [LARGE SCALE GENOMIC DNA]</scope>
    <source>
        <strain evidence="4 5">B11899</strain>
    </source>
</reference>
<dbReference type="VEuPathDB" id="FungiDB:CXQ85_004029"/>
<sequence>MSRADYLAKYLSGGPEKKKKKKKSKSQAPPVVVQQPELLDTQPQESFNPESEDESAPAIASEKPLRENKGFKRIDTGVSVDSSQAVSAPEPSALETARSENMQSTVYRDSSGRIVDLEKRSAEIKAEREAKKQAEIEKQQRVNQSDMGRLRDAEMQEKLNKATRFDVSATDKEYIAHMSSKQRFDDPLAAFGESTNASEEPPRGTRPSYNKGINPGNRFKIPAGWFWDGVDRSSGFEAKLLEKRNTEHVKKVVSKASAESYTEYDYDYD</sequence>
<keyword evidence="5" id="KW-1185">Reference proteome</keyword>
<evidence type="ECO:0000313" key="5">
    <source>
        <dbReference type="Proteomes" id="UP000244309"/>
    </source>
</evidence>
<dbReference type="PANTHER" id="PTHR31809">
    <property type="entry name" value="BUD13 HOMOLOG"/>
    <property type="match status" value="1"/>
</dbReference>
<accession>A0A2V1B1I1</accession>
<dbReference type="GO" id="GO:0070274">
    <property type="term" value="C:RES complex"/>
    <property type="evidence" value="ECO:0007669"/>
    <property type="project" value="TreeGrafter"/>
</dbReference>
<organism evidence="4 5">
    <name type="scientific">Candidozyma haemuli</name>
    <dbReference type="NCBI Taxonomy" id="45357"/>
    <lineage>
        <taxon>Eukaryota</taxon>
        <taxon>Fungi</taxon>
        <taxon>Dikarya</taxon>
        <taxon>Ascomycota</taxon>
        <taxon>Saccharomycotina</taxon>
        <taxon>Pichiomycetes</taxon>
        <taxon>Metschnikowiaceae</taxon>
        <taxon>Candidozyma</taxon>
    </lineage>
</organism>
<protein>
    <recommendedName>
        <fullName evidence="2">Pre-mRNA-splicing factor CWC26</fullName>
    </recommendedName>
</protein>
<dbReference type="PANTHER" id="PTHR31809:SF0">
    <property type="entry name" value="BUD13 HOMOLOG"/>
    <property type="match status" value="1"/>
</dbReference>
<feature type="region of interest" description="Disordered" evidence="3">
    <location>
        <begin position="190"/>
        <end position="215"/>
    </location>
</feature>